<sequence length="199" mass="22096">MNDLLPLNALRALCLLLGAALLSACAPAPEDLPRPEPARIAELASAIRALDPSVDPEEAARAARISYMHPLELAMQYGISDPPVIHNMKVNAGLRPRGLCWHWAEDMEKRLRAEGFETLDLHRAISQPPMRLEHSTVIISARGEGMNDGLVIDPWRKGGRLYWAPVLGDDPYEWEPRAVVLARRRPEGPMPGDEPHPTF</sequence>
<accession>A0A1H3JM64</accession>
<evidence type="ECO:0000256" key="1">
    <source>
        <dbReference type="SAM" id="SignalP"/>
    </source>
</evidence>
<dbReference type="STRING" id="321339.SAMN05444340_107128"/>
<evidence type="ECO:0000313" key="3">
    <source>
        <dbReference type="Proteomes" id="UP000199286"/>
    </source>
</evidence>
<keyword evidence="3" id="KW-1185">Reference proteome</keyword>
<gene>
    <name evidence="2" type="ORF">SAMN05444340_107128</name>
</gene>
<dbReference type="Proteomes" id="UP000199286">
    <property type="component" value="Unassembled WGS sequence"/>
</dbReference>
<feature type="signal peptide" evidence="1">
    <location>
        <begin position="1"/>
        <end position="28"/>
    </location>
</feature>
<keyword evidence="1" id="KW-0732">Signal</keyword>
<dbReference type="OrthoDB" id="5339359at2"/>
<reference evidence="2 3" key="1">
    <citation type="submission" date="2016-10" db="EMBL/GenBank/DDBJ databases">
        <authorList>
            <person name="de Groot N.N."/>
        </authorList>
    </citation>
    <scope>NUCLEOTIDE SEQUENCE [LARGE SCALE GENOMIC DNA]</scope>
    <source>
        <strain evidence="2 3">DSM 26880</strain>
    </source>
</reference>
<dbReference type="RefSeq" id="WP_089883172.1">
    <property type="nucleotide sequence ID" value="NZ_FNPF01000007.1"/>
</dbReference>
<name>A0A1H3JM64_9RHOB</name>
<dbReference type="AlphaFoldDB" id="A0A1H3JM64"/>
<organism evidence="2 3">
    <name type="scientific">Citreimonas salinaria</name>
    <dbReference type="NCBI Taxonomy" id="321339"/>
    <lineage>
        <taxon>Bacteria</taxon>
        <taxon>Pseudomonadati</taxon>
        <taxon>Pseudomonadota</taxon>
        <taxon>Alphaproteobacteria</taxon>
        <taxon>Rhodobacterales</taxon>
        <taxon>Roseobacteraceae</taxon>
        <taxon>Citreimonas</taxon>
    </lineage>
</organism>
<evidence type="ECO:0000313" key="2">
    <source>
        <dbReference type="EMBL" id="SDY41022.1"/>
    </source>
</evidence>
<proteinExistence type="predicted"/>
<dbReference type="EMBL" id="FNPF01000007">
    <property type="protein sequence ID" value="SDY41022.1"/>
    <property type="molecule type" value="Genomic_DNA"/>
</dbReference>
<evidence type="ECO:0008006" key="4">
    <source>
        <dbReference type="Google" id="ProtNLM"/>
    </source>
</evidence>
<feature type="chain" id="PRO_5011742345" description="Lipoprotein" evidence="1">
    <location>
        <begin position="29"/>
        <end position="199"/>
    </location>
</feature>
<protein>
    <recommendedName>
        <fullName evidence="4">Lipoprotein</fullName>
    </recommendedName>
</protein>